<accession>A0A243QDA9</accession>
<dbReference type="EMBL" id="NGFO01000006">
    <property type="protein sequence ID" value="OUC79748.1"/>
    <property type="molecule type" value="Genomic_DNA"/>
</dbReference>
<proteinExistence type="predicted"/>
<protein>
    <submittedName>
        <fullName evidence="1">Uncharacterized protein</fullName>
    </submittedName>
</protein>
<keyword evidence="2" id="KW-1185">Reference proteome</keyword>
<dbReference type="OrthoDB" id="4381415at2"/>
<organism evidence="1 2">
    <name type="scientific">Gordonia lacunae</name>
    <dbReference type="NCBI Taxonomy" id="417102"/>
    <lineage>
        <taxon>Bacteria</taxon>
        <taxon>Bacillati</taxon>
        <taxon>Actinomycetota</taxon>
        <taxon>Actinomycetes</taxon>
        <taxon>Mycobacteriales</taxon>
        <taxon>Gordoniaceae</taxon>
        <taxon>Gordonia</taxon>
    </lineage>
</organism>
<comment type="caution">
    <text evidence="1">The sequence shown here is derived from an EMBL/GenBank/DDBJ whole genome shotgun (WGS) entry which is preliminary data.</text>
</comment>
<name>A0A243QDA9_9ACTN</name>
<evidence type="ECO:0000313" key="1">
    <source>
        <dbReference type="EMBL" id="OUC79748.1"/>
    </source>
</evidence>
<sequence length="85" mass="9092">MGLYGPETIRRVCAEEAELGVVAPPMKPPSQVVEHALSSVDAARPRAGAGSDGRGDAPAVFNQVDAELEAINSLIRYLGRKLRRH</sequence>
<dbReference type="STRING" id="417102.CA982_07165"/>
<evidence type="ECO:0000313" key="2">
    <source>
        <dbReference type="Proteomes" id="UP000194632"/>
    </source>
</evidence>
<reference evidence="1 2" key="1">
    <citation type="submission" date="2017-05" db="EMBL/GenBank/DDBJ databases">
        <title>Biotechnological potential of actinobacteria isolated from South African environments.</title>
        <authorList>
            <person name="Le Roes-Hill M."/>
            <person name="Prins A."/>
            <person name="Durrell K.A."/>
        </authorList>
    </citation>
    <scope>NUCLEOTIDE SEQUENCE [LARGE SCALE GENOMIC DNA]</scope>
    <source>
        <strain evidence="1">BS2</strain>
    </source>
</reference>
<gene>
    <name evidence="1" type="ORF">CA982_07165</name>
</gene>
<dbReference type="AlphaFoldDB" id="A0A243QDA9"/>
<dbReference type="Proteomes" id="UP000194632">
    <property type="component" value="Unassembled WGS sequence"/>
</dbReference>